<keyword evidence="3" id="KW-0433">Leucine-rich repeat</keyword>
<evidence type="ECO:0000256" key="6">
    <source>
        <dbReference type="ARBA" id="ARBA00022729"/>
    </source>
</evidence>
<protein>
    <submittedName>
        <fullName evidence="16">Senescence-induced receptor-like serine/threonine-protein kinase</fullName>
    </submittedName>
</protein>
<dbReference type="GO" id="GO:0005524">
    <property type="term" value="F:ATP binding"/>
    <property type="evidence" value="ECO:0007669"/>
    <property type="project" value="UniProtKB-UniRule"/>
</dbReference>
<dbReference type="Proteomes" id="UP001180020">
    <property type="component" value="Unassembled WGS sequence"/>
</dbReference>
<dbReference type="InterPro" id="IPR000719">
    <property type="entry name" value="Prot_kinase_dom"/>
</dbReference>
<evidence type="ECO:0000256" key="7">
    <source>
        <dbReference type="ARBA" id="ARBA00022737"/>
    </source>
</evidence>
<dbReference type="PANTHER" id="PTHR45631:SF202">
    <property type="entry name" value="SENESCENCE-INDUCED RECEPTOR-LIKE SERINE_THREONINE-PROTEIN KINASE"/>
    <property type="match status" value="1"/>
</dbReference>
<sequence>MCVYVGFISIDCGCNESYVDGTTTIEYKSDDQYISTGESHNISPDEDNQDSWRALRTLRSFPTGVRNCYDIDIDISSGSGKGKGGKYLIRAVFYYGNYDSLNSAPEFDLYVGVNLWAVVQTSDNATVFELIMVARMKTVSVCLVNTGKGTPYISTIELRPLSDALYPAATVNTSLTFQGRVNFASATPDVIRYPKDKYDRRWFPISGEASLPPLDTRLTIEGNSGYDVPSVVMDTANSGDMYDLWTNVFKNPILGYYVYLHFMEIQILNASQSRLIDIYFNNKIFMTGFQPKYLYTDTIFNNEPLSEFPNAFYNLSTSIDSTLPPLLNAAELYAAVNWAIDASTFGQDVDAIQQIKWAYGIKRNWMGDPCLPHAYSWEGLACSNDNLPRIISLNLSSSGLNGKISTSFADLKLIQTLDLSSNNLVGNIPDFLAQLSSLTLLNLDNHHLSGSIPLPLLQRQSLTLRKGETRDGSFHLDNWEFADADVVTMTNNFMKEIGKGGFGTVYLGEKSDGTQVAVKRLKEMSRGSRMFLNEAKLLMKVRHKNIVPFVGYCNGVHKCLIYRYMSGGNLRDYLSDSNGAKDWLLRLKISLSVAKGLEYMHNGCEPIIVHRDIKPENILLNEKLEAKIADFGLGKMFPEENVTQVESSVKGTLGYLDPDDKYDRSEFTYFAGKPVHFMEALKVMHITDWVEKKLEMSDIVDPRLELSYHKMSLEKAIDLAKKCTLIKSSSRPTMGHVLSELTVCWEIEKAQARIRAQDSAAGYMSSSTSYSLGSTQSDNKFMRGSS</sequence>
<dbReference type="PROSITE" id="PS00107">
    <property type="entry name" value="PROTEIN_KINASE_ATP"/>
    <property type="match status" value="1"/>
</dbReference>
<keyword evidence="2" id="KW-0723">Serine/threonine-protein kinase</keyword>
<dbReference type="InterPro" id="IPR011009">
    <property type="entry name" value="Kinase-like_dom_sf"/>
</dbReference>
<dbReference type="PROSITE" id="PS50011">
    <property type="entry name" value="PROTEIN_KINASE_DOM"/>
    <property type="match status" value="1"/>
</dbReference>
<name>A0AAV9EH68_ACOCL</name>
<feature type="compositionally biased region" description="Low complexity" evidence="14">
    <location>
        <begin position="767"/>
        <end position="777"/>
    </location>
</feature>
<reference evidence="16" key="2">
    <citation type="submission" date="2023-06" db="EMBL/GenBank/DDBJ databases">
        <authorList>
            <person name="Ma L."/>
            <person name="Liu K.-W."/>
            <person name="Li Z."/>
            <person name="Hsiao Y.-Y."/>
            <person name="Qi Y."/>
            <person name="Fu T."/>
            <person name="Tang G."/>
            <person name="Zhang D."/>
            <person name="Sun W.-H."/>
            <person name="Liu D.-K."/>
            <person name="Li Y."/>
            <person name="Chen G.-Z."/>
            <person name="Liu X.-D."/>
            <person name="Liao X.-Y."/>
            <person name="Jiang Y.-T."/>
            <person name="Yu X."/>
            <person name="Hao Y."/>
            <person name="Huang J."/>
            <person name="Zhao X.-W."/>
            <person name="Ke S."/>
            <person name="Chen Y.-Y."/>
            <person name="Wu W.-L."/>
            <person name="Hsu J.-L."/>
            <person name="Lin Y.-F."/>
            <person name="Huang M.-D."/>
            <person name="Li C.-Y."/>
            <person name="Huang L."/>
            <person name="Wang Z.-W."/>
            <person name="Zhao X."/>
            <person name="Zhong W.-Y."/>
            <person name="Peng D.-H."/>
            <person name="Ahmad S."/>
            <person name="Lan S."/>
            <person name="Zhang J.-S."/>
            <person name="Tsai W.-C."/>
            <person name="Van De Peer Y."/>
            <person name="Liu Z.-J."/>
        </authorList>
    </citation>
    <scope>NUCLEOTIDE SEQUENCE</scope>
    <source>
        <strain evidence="16">CP</strain>
        <tissue evidence="16">Leaves</tissue>
    </source>
</reference>
<evidence type="ECO:0000256" key="10">
    <source>
        <dbReference type="ARBA" id="ARBA00022840"/>
    </source>
</evidence>
<dbReference type="AlphaFoldDB" id="A0AAV9EH68"/>
<evidence type="ECO:0000313" key="16">
    <source>
        <dbReference type="EMBL" id="KAK1312582.1"/>
    </source>
</evidence>
<dbReference type="PANTHER" id="PTHR45631">
    <property type="entry name" value="OS07G0107800 PROTEIN-RELATED"/>
    <property type="match status" value="1"/>
</dbReference>
<keyword evidence="12" id="KW-0472">Membrane</keyword>
<dbReference type="Gene3D" id="1.10.510.10">
    <property type="entry name" value="Transferase(Phosphotransferase) domain 1"/>
    <property type="match status" value="2"/>
</dbReference>
<reference evidence="16" key="1">
    <citation type="journal article" date="2023" name="Nat. Commun.">
        <title>Diploid and tetraploid genomes of Acorus and the evolution of monocots.</title>
        <authorList>
            <person name="Ma L."/>
            <person name="Liu K.W."/>
            <person name="Li Z."/>
            <person name="Hsiao Y.Y."/>
            <person name="Qi Y."/>
            <person name="Fu T."/>
            <person name="Tang G.D."/>
            <person name="Zhang D."/>
            <person name="Sun W.H."/>
            <person name="Liu D.K."/>
            <person name="Li Y."/>
            <person name="Chen G.Z."/>
            <person name="Liu X.D."/>
            <person name="Liao X.Y."/>
            <person name="Jiang Y.T."/>
            <person name="Yu X."/>
            <person name="Hao Y."/>
            <person name="Huang J."/>
            <person name="Zhao X.W."/>
            <person name="Ke S."/>
            <person name="Chen Y.Y."/>
            <person name="Wu W.L."/>
            <person name="Hsu J.L."/>
            <person name="Lin Y.F."/>
            <person name="Huang M.D."/>
            <person name="Li C.Y."/>
            <person name="Huang L."/>
            <person name="Wang Z.W."/>
            <person name="Zhao X."/>
            <person name="Zhong W.Y."/>
            <person name="Peng D.H."/>
            <person name="Ahmad S."/>
            <person name="Lan S."/>
            <person name="Zhang J.S."/>
            <person name="Tsai W.C."/>
            <person name="Van de Peer Y."/>
            <person name="Liu Z.J."/>
        </authorList>
    </citation>
    <scope>NUCLEOTIDE SEQUENCE</scope>
    <source>
        <strain evidence="16">CP</strain>
    </source>
</reference>
<dbReference type="Gene3D" id="3.30.200.20">
    <property type="entry name" value="Phosphorylase Kinase, domain 1"/>
    <property type="match status" value="1"/>
</dbReference>
<dbReference type="InterPro" id="IPR017441">
    <property type="entry name" value="Protein_kinase_ATP_BS"/>
</dbReference>
<dbReference type="SUPFAM" id="SSF56112">
    <property type="entry name" value="Protein kinase-like (PK-like)"/>
    <property type="match status" value="1"/>
</dbReference>
<dbReference type="InterPro" id="IPR032675">
    <property type="entry name" value="LRR_dom_sf"/>
</dbReference>
<dbReference type="PROSITE" id="PS00108">
    <property type="entry name" value="PROTEIN_KINASE_ST"/>
    <property type="match status" value="1"/>
</dbReference>
<dbReference type="GO" id="GO:0005886">
    <property type="term" value="C:plasma membrane"/>
    <property type="evidence" value="ECO:0007669"/>
    <property type="project" value="UniProtKB-SubCell"/>
</dbReference>
<evidence type="ECO:0000256" key="3">
    <source>
        <dbReference type="ARBA" id="ARBA00022614"/>
    </source>
</evidence>
<feature type="binding site" evidence="13">
    <location>
        <position position="519"/>
    </location>
    <ligand>
        <name>ATP</name>
        <dbReference type="ChEBI" id="CHEBI:30616"/>
    </ligand>
</feature>
<keyword evidence="6" id="KW-0732">Signal</keyword>
<evidence type="ECO:0000256" key="12">
    <source>
        <dbReference type="ARBA" id="ARBA00023136"/>
    </source>
</evidence>
<gene>
    <name evidence="16" type="primary">SIRK</name>
    <name evidence="16" type="ORF">QJS10_CPA07g00967</name>
</gene>
<feature type="domain" description="Protein kinase" evidence="15">
    <location>
        <begin position="491"/>
        <end position="743"/>
    </location>
</feature>
<keyword evidence="10 13" id="KW-0067">ATP-binding</keyword>
<proteinExistence type="predicted"/>
<evidence type="ECO:0000256" key="9">
    <source>
        <dbReference type="ARBA" id="ARBA00022777"/>
    </source>
</evidence>
<keyword evidence="4" id="KW-0808">Transferase</keyword>
<evidence type="ECO:0000256" key="13">
    <source>
        <dbReference type="PROSITE-ProRule" id="PRU10141"/>
    </source>
</evidence>
<evidence type="ECO:0000259" key="15">
    <source>
        <dbReference type="PROSITE" id="PS50011"/>
    </source>
</evidence>
<dbReference type="InterPro" id="IPR024788">
    <property type="entry name" value="Malectin-like_Carb-bd_dom"/>
</dbReference>
<keyword evidence="5" id="KW-0812">Transmembrane</keyword>
<dbReference type="Pfam" id="PF07714">
    <property type="entry name" value="PK_Tyr_Ser-Thr"/>
    <property type="match status" value="1"/>
</dbReference>
<dbReference type="Pfam" id="PF12819">
    <property type="entry name" value="Malectin_like"/>
    <property type="match status" value="1"/>
</dbReference>
<evidence type="ECO:0000313" key="17">
    <source>
        <dbReference type="Proteomes" id="UP001180020"/>
    </source>
</evidence>
<dbReference type="InterPro" id="IPR001245">
    <property type="entry name" value="Ser-Thr/Tyr_kinase_cat_dom"/>
</dbReference>
<dbReference type="InterPro" id="IPR008271">
    <property type="entry name" value="Ser/Thr_kinase_AS"/>
</dbReference>
<accession>A0AAV9EH68</accession>
<evidence type="ECO:0000256" key="1">
    <source>
        <dbReference type="ARBA" id="ARBA00004162"/>
    </source>
</evidence>
<comment type="caution">
    <text evidence="16">The sequence shown here is derived from an EMBL/GenBank/DDBJ whole genome shotgun (WGS) entry which is preliminary data.</text>
</comment>
<evidence type="ECO:0000256" key="8">
    <source>
        <dbReference type="ARBA" id="ARBA00022741"/>
    </source>
</evidence>
<evidence type="ECO:0000256" key="14">
    <source>
        <dbReference type="SAM" id="MobiDB-lite"/>
    </source>
</evidence>
<dbReference type="EMBL" id="JAUJYO010000007">
    <property type="protein sequence ID" value="KAK1312582.1"/>
    <property type="molecule type" value="Genomic_DNA"/>
</dbReference>
<evidence type="ECO:0000256" key="11">
    <source>
        <dbReference type="ARBA" id="ARBA00022989"/>
    </source>
</evidence>
<dbReference type="SUPFAM" id="SSF52058">
    <property type="entry name" value="L domain-like"/>
    <property type="match status" value="1"/>
</dbReference>
<keyword evidence="17" id="KW-1185">Reference proteome</keyword>
<evidence type="ECO:0000256" key="4">
    <source>
        <dbReference type="ARBA" id="ARBA00022679"/>
    </source>
</evidence>
<organism evidence="16 17">
    <name type="scientific">Acorus calamus</name>
    <name type="common">Sweet flag</name>
    <dbReference type="NCBI Taxonomy" id="4465"/>
    <lineage>
        <taxon>Eukaryota</taxon>
        <taxon>Viridiplantae</taxon>
        <taxon>Streptophyta</taxon>
        <taxon>Embryophyta</taxon>
        <taxon>Tracheophyta</taxon>
        <taxon>Spermatophyta</taxon>
        <taxon>Magnoliopsida</taxon>
        <taxon>Liliopsida</taxon>
        <taxon>Acoraceae</taxon>
        <taxon>Acorus</taxon>
    </lineage>
</organism>
<dbReference type="SMART" id="SM00220">
    <property type="entry name" value="S_TKc"/>
    <property type="match status" value="1"/>
</dbReference>
<comment type="subcellular location">
    <subcellularLocation>
        <location evidence="1">Cell membrane</location>
        <topology evidence="1">Single-pass membrane protein</topology>
    </subcellularLocation>
</comment>
<keyword evidence="16" id="KW-0675">Receptor</keyword>
<dbReference type="Gene3D" id="3.80.10.10">
    <property type="entry name" value="Ribonuclease Inhibitor"/>
    <property type="match status" value="1"/>
</dbReference>
<dbReference type="GO" id="GO:0004672">
    <property type="term" value="F:protein kinase activity"/>
    <property type="evidence" value="ECO:0007669"/>
    <property type="project" value="InterPro"/>
</dbReference>
<keyword evidence="8 13" id="KW-0547">Nucleotide-binding</keyword>
<evidence type="ECO:0000256" key="5">
    <source>
        <dbReference type="ARBA" id="ARBA00022692"/>
    </source>
</evidence>
<feature type="region of interest" description="Disordered" evidence="14">
    <location>
        <begin position="767"/>
        <end position="786"/>
    </location>
</feature>
<keyword evidence="7" id="KW-0677">Repeat</keyword>
<dbReference type="FunFam" id="3.80.10.10:FF:000129">
    <property type="entry name" value="Leucine-rich repeat receptor-like kinase"/>
    <property type="match status" value="1"/>
</dbReference>
<keyword evidence="11" id="KW-1133">Transmembrane helix</keyword>
<keyword evidence="9 16" id="KW-0418">Kinase</keyword>
<evidence type="ECO:0000256" key="2">
    <source>
        <dbReference type="ARBA" id="ARBA00022527"/>
    </source>
</evidence>